<dbReference type="GO" id="GO:0000976">
    <property type="term" value="F:transcription cis-regulatory region binding"/>
    <property type="evidence" value="ECO:0007669"/>
    <property type="project" value="TreeGrafter"/>
</dbReference>
<proteinExistence type="predicted"/>
<evidence type="ECO:0000256" key="1">
    <source>
        <dbReference type="ARBA" id="ARBA00004123"/>
    </source>
</evidence>
<comment type="caution">
    <text evidence="3">The sequence shown here is derived from an EMBL/GenBank/DDBJ whole genome shotgun (WGS) entry which is preliminary data.</text>
</comment>
<dbReference type="InterPro" id="IPR021858">
    <property type="entry name" value="Fun_TF"/>
</dbReference>
<dbReference type="GO" id="GO:0005634">
    <property type="term" value="C:nucleus"/>
    <property type="evidence" value="ECO:0007669"/>
    <property type="project" value="UniProtKB-SubCell"/>
</dbReference>
<sequence length="466" mass="53505">MIVIDKAERDDALLAMVSPSRITPPPPPPPQEQICFSSQQSSCPSKVIIPIMHCTDEQYITYFIDEVSTLLLRNKDSRFANPYRSHFPDLVISSPLVAGAMNALGALHLANTAAVMQQNHHFQRALSKYSEVVRMLRAHFSSPMAHLGISEFATCLLLCLFEMMDSQHQNWALHLNGAHEIYNLLFSPHTGTFEREAQRATELRHPLRPFLVSLFSYLDVAGARTRPGGTVVNGTYWKALKSGWEYNLGTPSLVGIRDDPALRELRAAWSNMMEVQVSISRFADDKRWMSSDEQDMIFRKILNRLIIWRASAPLILQILGDMKPDDEHLVQFPFSGMLEYAGRLEAYEKATIVHLHQVNRAGRVNFGFGRTCLDKTITRILSLIRFLSKDTGQLDVLRPLFIAGQETRKEDEQKYVRETMEHLKRFGFRNVDKSLELLENLWLKRRMYPERWTETVDELYSNILLP</sequence>
<dbReference type="PANTHER" id="PTHR37534">
    <property type="entry name" value="TRANSCRIPTIONAL ACTIVATOR PROTEIN UGA3"/>
    <property type="match status" value="1"/>
</dbReference>
<gene>
    <name evidence="3" type="ORF">N7498_002008</name>
</gene>
<name>A0A9W9TAQ5_9EURO</name>
<dbReference type="EMBL" id="JAPQKR010000005">
    <property type="protein sequence ID" value="KAJ5215601.1"/>
    <property type="molecule type" value="Genomic_DNA"/>
</dbReference>
<dbReference type="OrthoDB" id="3598904at2759"/>
<evidence type="ECO:0000313" key="3">
    <source>
        <dbReference type="EMBL" id="KAJ5215601.1"/>
    </source>
</evidence>
<accession>A0A9W9TAQ5</accession>
<organism evidence="3 4">
    <name type="scientific">Penicillium cinerascens</name>
    <dbReference type="NCBI Taxonomy" id="70096"/>
    <lineage>
        <taxon>Eukaryota</taxon>
        <taxon>Fungi</taxon>
        <taxon>Dikarya</taxon>
        <taxon>Ascomycota</taxon>
        <taxon>Pezizomycotina</taxon>
        <taxon>Eurotiomycetes</taxon>
        <taxon>Eurotiomycetidae</taxon>
        <taxon>Eurotiales</taxon>
        <taxon>Aspergillaceae</taxon>
        <taxon>Penicillium</taxon>
    </lineage>
</organism>
<keyword evidence="4" id="KW-1185">Reference proteome</keyword>
<dbReference type="Proteomes" id="UP001150904">
    <property type="component" value="Unassembled WGS sequence"/>
</dbReference>
<dbReference type="AlphaFoldDB" id="A0A9W9TAQ5"/>
<keyword evidence="2" id="KW-0539">Nucleus</keyword>
<evidence type="ECO:0000313" key="4">
    <source>
        <dbReference type="Proteomes" id="UP001150904"/>
    </source>
</evidence>
<reference evidence="3" key="1">
    <citation type="submission" date="2022-12" db="EMBL/GenBank/DDBJ databases">
        <authorList>
            <person name="Petersen C."/>
        </authorList>
    </citation>
    <scope>NUCLEOTIDE SEQUENCE</scope>
    <source>
        <strain evidence="3">IBT 15544</strain>
    </source>
</reference>
<dbReference type="GO" id="GO:0003700">
    <property type="term" value="F:DNA-binding transcription factor activity"/>
    <property type="evidence" value="ECO:0007669"/>
    <property type="project" value="TreeGrafter"/>
</dbReference>
<dbReference type="PANTHER" id="PTHR37534:SF41">
    <property type="entry name" value="SFGA"/>
    <property type="match status" value="1"/>
</dbReference>
<dbReference type="RefSeq" id="XP_058311414.1">
    <property type="nucleotide sequence ID" value="XM_058449070.1"/>
</dbReference>
<dbReference type="GO" id="GO:0045944">
    <property type="term" value="P:positive regulation of transcription by RNA polymerase II"/>
    <property type="evidence" value="ECO:0007669"/>
    <property type="project" value="TreeGrafter"/>
</dbReference>
<comment type="subcellular location">
    <subcellularLocation>
        <location evidence="1">Nucleus</location>
    </subcellularLocation>
</comment>
<reference evidence="3" key="2">
    <citation type="journal article" date="2023" name="IMA Fungus">
        <title>Comparative genomic study of the Penicillium genus elucidates a diverse pangenome and 15 lateral gene transfer events.</title>
        <authorList>
            <person name="Petersen C."/>
            <person name="Sorensen T."/>
            <person name="Nielsen M.R."/>
            <person name="Sondergaard T.E."/>
            <person name="Sorensen J.L."/>
            <person name="Fitzpatrick D.A."/>
            <person name="Frisvad J.C."/>
            <person name="Nielsen K.L."/>
        </authorList>
    </citation>
    <scope>NUCLEOTIDE SEQUENCE</scope>
    <source>
        <strain evidence="3">IBT 15544</strain>
    </source>
</reference>
<evidence type="ECO:0000256" key="2">
    <source>
        <dbReference type="ARBA" id="ARBA00023242"/>
    </source>
</evidence>
<dbReference type="GeneID" id="83176371"/>
<protein>
    <submittedName>
        <fullName evidence="3">Uncharacterized protein</fullName>
    </submittedName>
</protein>
<dbReference type="Pfam" id="PF11951">
    <property type="entry name" value="Fungal_trans_2"/>
    <property type="match status" value="1"/>
</dbReference>